<dbReference type="Proteomes" id="UP001163046">
    <property type="component" value="Unassembled WGS sequence"/>
</dbReference>
<dbReference type="SUPFAM" id="SSF53300">
    <property type="entry name" value="vWA-like"/>
    <property type="match status" value="6"/>
</dbReference>
<accession>A0A9X0A4H4</accession>
<dbReference type="PANTHER" id="PTHR22588:SF3">
    <property type="entry name" value="VWFA DOMAIN-CONTAINING PROTEIN"/>
    <property type="match status" value="1"/>
</dbReference>
<protein>
    <recommendedName>
        <fullName evidence="2">VWFA domain-containing protein</fullName>
    </recommendedName>
</protein>
<dbReference type="Gene3D" id="3.40.50.410">
    <property type="entry name" value="von Willebrand factor, type A domain"/>
    <property type="match status" value="5"/>
</dbReference>
<dbReference type="InterPro" id="IPR052229">
    <property type="entry name" value="Collagen-VI/PIF"/>
</dbReference>
<evidence type="ECO:0000313" key="4">
    <source>
        <dbReference type="Proteomes" id="UP001163046"/>
    </source>
</evidence>
<dbReference type="OrthoDB" id="5317514at2759"/>
<dbReference type="PROSITE" id="PS50234">
    <property type="entry name" value="VWFA"/>
    <property type="match status" value="5"/>
</dbReference>
<evidence type="ECO:0000313" key="3">
    <source>
        <dbReference type="EMBL" id="KAJ7393303.1"/>
    </source>
</evidence>
<dbReference type="InterPro" id="IPR002035">
    <property type="entry name" value="VWF_A"/>
</dbReference>
<dbReference type="CDD" id="cd00198">
    <property type="entry name" value="vWFA"/>
    <property type="match status" value="3"/>
</dbReference>
<sequence length="792" mass="86654">MLPTDEDLERFIDSIPKNSRGAALDEVLREASKLLNAAAKVRPDAKNVLVVITDKTSDSRGEDLKKESIKLRPYDIKVIAVALGEESDKDELDILTPEQGEVIEANSTDGARKTADEIMDKALQDYPDVPELDVAFAINTAATDADKTFDVLKDAVKSIISTYNPDKIRYSVIIFGDSVAPVLPFSKDPQDVQKLIKDIEKLPQPSGLPDFKKLLEEARRVFEKDSGRPKANKVLIVVTDAKSPSTTDDIKEATRPLEEDGITVIAVAVGDEGSSKQLEKMTPDKQTPLAVDKDEDPDDTGDKIMNTILEGRVLYALETFGDPPTTHLQFSDKLANPSALKDLIEKISKPSGGVALDKALSSAKLLFSPETGGRMDAKKILVVMIDRESDSSGEDAMKSSKQLEDEGIRVIAVALGDEDNVNEVKRIVPIKEDAIEPNAIDEPRDIANKIIDNILDDNLRVPQIDLAFVISATAVSASDTFQRIKDTINAIVEEYGITNRLRYALIVFGRDATQKLSFGEEITDINSLKAKIQSSQHLPAVPEMDLVFAISAISPNAVVNFAKIKEVVQELIDLYGVQRVYYSVILFGRDPTVRIKFTQQLTEDGLKNTVQLLPRQSDGSSLHAALTKAREVFKEGGRPNSKKVVVLIMDQRSESNTNDVKEAANKLEDDGIKVIPVVFGDRGDPDEATVTTPNKENVVRANDTSDPKDIAEEISSKVTDKTATLDEIDLAFAVSSAAAGADATFKQMKDTVKEIMQTYKTDKLRYAVLVFGDQVIPSISFALTLPDDETVG</sequence>
<feature type="compositionally biased region" description="Basic and acidic residues" evidence="1">
    <location>
        <begin position="274"/>
        <end position="283"/>
    </location>
</feature>
<dbReference type="EMBL" id="MU825398">
    <property type="protein sequence ID" value="KAJ7393303.1"/>
    <property type="molecule type" value="Genomic_DNA"/>
</dbReference>
<dbReference type="SMART" id="SM00327">
    <property type="entry name" value="VWA"/>
    <property type="match status" value="2"/>
</dbReference>
<feature type="domain" description="VWFA" evidence="2">
    <location>
        <begin position="315"/>
        <end position="454"/>
    </location>
</feature>
<dbReference type="InterPro" id="IPR036465">
    <property type="entry name" value="vWFA_dom_sf"/>
</dbReference>
<evidence type="ECO:0000259" key="2">
    <source>
        <dbReference type="PROSITE" id="PS50234"/>
    </source>
</evidence>
<feature type="region of interest" description="Disordered" evidence="1">
    <location>
        <begin position="274"/>
        <end position="300"/>
    </location>
</feature>
<gene>
    <name evidence="3" type="ORF">OS493_006272</name>
</gene>
<evidence type="ECO:0000256" key="1">
    <source>
        <dbReference type="SAM" id="MobiDB-lite"/>
    </source>
</evidence>
<dbReference type="Pfam" id="PF00092">
    <property type="entry name" value="VWA"/>
    <property type="match status" value="4"/>
</dbReference>
<comment type="caution">
    <text evidence="3">The sequence shown here is derived from an EMBL/GenBank/DDBJ whole genome shotgun (WGS) entry which is preliminary data.</text>
</comment>
<feature type="domain" description="VWFA" evidence="2">
    <location>
        <begin position="21"/>
        <end position="118"/>
    </location>
</feature>
<name>A0A9X0A4H4_9CNID</name>
<proteinExistence type="predicted"/>
<organism evidence="3 4">
    <name type="scientific">Desmophyllum pertusum</name>
    <dbReference type="NCBI Taxonomy" id="174260"/>
    <lineage>
        <taxon>Eukaryota</taxon>
        <taxon>Metazoa</taxon>
        <taxon>Cnidaria</taxon>
        <taxon>Anthozoa</taxon>
        <taxon>Hexacorallia</taxon>
        <taxon>Scleractinia</taxon>
        <taxon>Caryophylliina</taxon>
        <taxon>Caryophylliidae</taxon>
        <taxon>Desmophyllum</taxon>
    </lineage>
</organism>
<reference evidence="3" key="1">
    <citation type="submission" date="2023-01" db="EMBL/GenBank/DDBJ databases">
        <title>Genome assembly of the deep-sea coral Lophelia pertusa.</title>
        <authorList>
            <person name="Herrera S."/>
            <person name="Cordes E."/>
        </authorList>
    </citation>
    <scope>NUCLEOTIDE SEQUENCE</scope>
    <source>
        <strain evidence="3">USNM1676648</strain>
        <tissue evidence="3">Polyp</tissue>
    </source>
</reference>
<feature type="domain" description="VWFA" evidence="2">
    <location>
        <begin position="133"/>
        <end position="308"/>
    </location>
</feature>
<keyword evidence="4" id="KW-1185">Reference proteome</keyword>
<feature type="domain" description="VWFA" evidence="2">
    <location>
        <begin position="465"/>
        <end position="534"/>
    </location>
</feature>
<dbReference type="AlphaFoldDB" id="A0A9X0A4H4"/>
<feature type="domain" description="VWFA" evidence="2">
    <location>
        <begin position="545"/>
        <end position="718"/>
    </location>
</feature>
<dbReference type="PANTHER" id="PTHR22588">
    <property type="entry name" value="VWFA DOMAIN-CONTAINING PROTEIN"/>
    <property type="match status" value="1"/>
</dbReference>